<keyword evidence="10" id="KW-0106">Calcium</keyword>
<feature type="domain" description="EF-hand" evidence="21">
    <location>
        <begin position="413"/>
        <end position="448"/>
    </location>
</feature>
<evidence type="ECO:0000256" key="9">
    <source>
        <dbReference type="ARBA" id="ARBA00022777"/>
    </source>
</evidence>
<comment type="cofactor">
    <cofactor evidence="1">
        <name>Mg(2+)</name>
        <dbReference type="ChEBI" id="CHEBI:18420"/>
    </cofactor>
</comment>
<evidence type="ECO:0000256" key="14">
    <source>
        <dbReference type="ARBA" id="ARBA00048679"/>
    </source>
</evidence>
<dbReference type="InterPro" id="IPR018247">
    <property type="entry name" value="EF_Hand_1_Ca_BS"/>
</dbReference>
<keyword evidence="7" id="KW-0677">Repeat</keyword>
<dbReference type="GO" id="GO:0004674">
    <property type="term" value="F:protein serine/threonine kinase activity"/>
    <property type="evidence" value="ECO:0007669"/>
    <property type="project" value="UniProtKB-KW"/>
</dbReference>
<reference evidence="22 23" key="1">
    <citation type="submission" date="2016-11" db="EMBL/GenBank/DDBJ databases">
        <title>The macronuclear genome of Stentor coeruleus: a giant cell with tiny introns.</title>
        <authorList>
            <person name="Slabodnick M."/>
            <person name="Ruby J.G."/>
            <person name="Reiff S.B."/>
            <person name="Swart E.C."/>
            <person name="Gosai S."/>
            <person name="Prabakaran S."/>
            <person name="Witkowska E."/>
            <person name="Larue G.E."/>
            <person name="Fisher S."/>
            <person name="Freeman R.M."/>
            <person name="Gunawardena J."/>
            <person name="Chu W."/>
            <person name="Stover N.A."/>
            <person name="Gregory B.D."/>
            <person name="Nowacki M."/>
            <person name="Derisi J."/>
            <person name="Roy S.W."/>
            <person name="Marshall W.F."/>
            <person name="Sood P."/>
        </authorList>
    </citation>
    <scope>NUCLEOTIDE SEQUENCE [LARGE SCALE GENOMIC DNA]</scope>
    <source>
        <strain evidence="22">WM001</strain>
    </source>
</reference>
<dbReference type="InterPro" id="IPR030616">
    <property type="entry name" value="Aur-like"/>
</dbReference>
<evidence type="ECO:0000256" key="10">
    <source>
        <dbReference type="ARBA" id="ARBA00022837"/>
    </source>
</evidence>
<dbReference type="Pfam" id="PF13202">
    <property type="entry name" value="EF-hand_5"/>
    <property type="match status" value="1"/>
</dbReference>
<evidence type="ECO:0000259" key="21">
    <source>
        <dbReference type="PROSITE" id="PS50222"/>
    </source>
</evidence>
<evidence type="ECO:0000256" key="2">
    <source>
        <dbReference type="ARBA" id="ARBA00011245"/>
    </source>
</evidence>
<feature type="domain" description="Protein kinase" evidence="20">
    <location>
        <begin position="42"/>
        <end position="298"/>
    </location>
</feature>
<dbReference type="InterPro" id="IPR011009">
    <property type="entry name" value="Kinase-like_dom_sf"/>
</dbReference>
<dbReference type="PROSITE" id="PS50222">
    <property type="entry name" value="EF_HAND_2"/>
    <property type="match status" value="3"/>
</dbReference>
<feature type="active site" description="Proton acceptor" evidence="15">
    <location>
        <position position="165"/>
    </location>
</feature>
<dbReference type="InterPro" id="IPR011992">
    <property type="entry name" value="EF-hand-dom_pair"/>
</dbReference>
<dbReference type="FunFam" id="3.30.200.20:FF:000315">
    <property type="entry name" value="Calcium-dependent protein kinase 3"/>
    <property type="match status" value="1"/>
</dbReference>
<dbReference type="Gene3D" id="1.10.510.10">
    <property type="entry name" value="Transferase(Phosphotransferase) domain 1"/>
    <property type="match status" value="1"/>
</dbReference>
<name>A0A1R2C904_9CILI</name>
<keyword evidence="23" id="KW-1185">Reference proteome</keyword>
<proteinExistence type="inferred from homology"/>
<comment type="catalytic activity">
    <reaction evidence="13">
        <text>L-threonyl-[protein] + ATP = O-phospho-L-threonyl-[protein] + ADP + H(+)</text>
        <dbReference type="Rhea" id="RHEA:46608"/>
        <dbReference type="Rhea" id="RHEA-COMP:11060"/>
        <dbReference type="Rhea" id="RHEA-COMP:11605"/>
        <dbReference type="ChEBI" id="CHEBI:15378"/>
        <dbReference type="ChEBI" id="CHEBI:30013"/>
        <dbReference type="ChEBI" id="CHEBI:30616"/>
        <dbReference type="ChEBI" id="CHEBI:61977"/>
        <dbReference type="ChEBI" id="CHEBI:456216"/>
        <dbReference type="EC" id="2.7.11.1"/>
    </reaction>
</comment>
<dbReference type="PROSITE" id="PS00108">
    <property type="entry name" value="PROTEIN_KINASE_ST"/>
    <property type="match status" value="1"/>
</dbReference>
<keyword evidence="4 19" id="KW-0723">Serine/threonine-protein kinase</keyword>
<dbReference type="PROSITE" id="PS00018">
    <property type="entry name" value="EF_HAND_1"/>
    <property type="match status" value="3"/>
</dbReference>
<keyword evidence="6" id="KW-0479">Metal-binding</keyword>
<evidence type="ECO:0000259" key="20">
    <source>
        <dbReference type="PROSITE" id="PS50011"/>
    </source>
</evidence>
<protein>
    <recommendedName>
        <fullName evidence="3">non-specific serine/threonine protein kinase</fullName>
        <ecNumber evidence="3">2.7.11.1</ecNumber>
    </recommendedName>
</protein>
<dbReference type="Pfam" id="PF13499">
    <property type="entry name" value="EF-hand_7"/>
    <property type="match status" value="1"/>
</dbReference>
<dbReference type="EC" id="2.7.11.1" evidence="3"/>
<dbReference type="CDD" id="cd00051">
    <property type="entry name" value="EFh"/>
    <property type="match status" value="1"/>
</dbReference>
<dbReference type="EMBL" id="MPUH01000235">
    <property type="protein sequence ID" value="OMJ85487.1"/>
    <property type="molecule type" value="Genomic_DNA"/>
</dbReference>
<keyword evidence="5" id="KW-0808">Transferase</keyword>
<evidence type="ECO:0000256" key="8">
    <source>
        <dbReference type="ARBA" id="ARBA00022741"/>
    </source>
</evidence>
<gene>
    <name evidence="22" type="ORF">SteCoe_13173</name>
</gene>
<evidence type="ECO:0000256" key="16">
    <source>
        <dbReference type="PIRSR" id="PIRSR630616-2"/>
    </source>
</evidence>
<feature type="binding site" evidence="16 18">
    <location>
        <position position="71"/>
    </location>
    <ligand>
        <name>ATP</name>
        <dbReference type="ChEBI" id="CHEBI:30616"/>
    </ligand>
</feature>
<dbReference type="Gene3D" id="3.30.200.20">
    <property type="entry name" value="Phosphorylase Kinase, domain 1"/>
    <property type="match status" value="1"/>
</dbReference>
<dbReference type="InterPro" id="IPR017441">
    <property type="entry name" value="Protein_kinase_ATP_BS"/>
</dbReference>
<dbReference type="OrthoDB" id="377346at2759"/>
<evidence type="ECO:0000256" key="1">
    <source>
        <dbReference type="ARBA" id="ARBA00001946"/>
    </source>
</evidence>
<dbReference type="InterPro" id="IPR000719">
    <property type="entry name" value="Prot_kinase_dom"/>
</dbReference>
<dbReference type="SUPFAM" id="SSF47473">
    <property type="entry name" value="EF-hand"/>
    <property type="match status" value="1"/>
</dbReference>
<dbReference type="PROSITE" id="PS50011">
    <property type="entry name" value="PROTEIN_KINASE_DOM"/>
    <property type="match status" value="1"/>
</dbReference>
<accession>A0A1R2C904</accession>
<dbReference type="PANTHER" id="PTHR24350">
    <property type="entry name" value="SERINE/THREONINE-PROTEIN KINASE IAL-RELATED"/>
    <property type="match status" value="1"/>
</dbReference>
<dbReference type="GO" id="GO:0005524">
    <property type="term" value="F:ATP binding"/>
    <property type="evidence" value="ECO:0007669"/>
    <property type="project" value="UniProtKB-UniRule"/>
</dbReference>
<comment type="caution">
    <text evidence="22">The sequence shown here is derived from an EMBL/GenBank/DDBJ whole genome shotgun (WGS) entry which is preliminary data.</text>
</comment>
<comment type="subunit">
    <text evidence="2">Monomer.</text>
</comment>
<dbReference type="Pfam" id="PF00069">
    <property type="entry name" value="Pkinase"/>
    <property type="match status" value="1"/>
</dbReference>
<evidence type="ECO:0000256" key="11">
    <source>
        <dbReference type="ARBA" id="ARBA00022840"/>
    </source>
</evidence>
<dbReference type="CDD" id="cd05117">
    <property type="entry name" value="STKc_CAMK"/>
    <property type="match status" value="1"/>
</dbReference>
<evidence type="ECO:0000256" key="4">
    <source>
        <dbReference type="ARBA" id="ARBA00022527"/>
    </source>
</evidence>
<evidence type="ECO:0000256" key="18">
    <source>
        <dbReference type="PROSITE-ProRule" id="PRU10141"/>
    </source>
</evidence>
<keyword evidence="9" id="KW-0418">Kinase</keyword>
<feature type="domain" description="EF-hand" evidence="21">
    <location>
        <begin position="377"/>
        <end position="412"/>
    </location>
</feature>
<feature type="binding site" evidence="16">
    <location>
        <position position="185"/>
    </location>
    <ligand>
        <name>ATP</name>
        <dbReference type="ChEBI" id="CHEBI:30616"/>
    </ligand>
</feature>
<feature type="binding site" evidence="16">
    <location>
        <begin position="169"/>
        <end position="170"/>
    </location>
    <ligand>
        <name>ATP</name>
        <dbReference type="ChEBI" id="CHEBI:30616"/>
    </ligand>
</feature>
<evidence type="ECO:0000256" key="6">
    <source>
        <dbReference type="ARBA" id="ARBA00022723"/>
    </source>
</evidence>
<keyword evidence="8 16" id="KW-0547">Nucleotide-binding</keyword>
<evidence type="ECO:0000256" key="13">
    <source>
        <dbReference type="ARBA" id="ARBA00047899"/>
    </source>
</evidence>
<comment type="catalytic activity">
    <reaction evidence="14">
        <text>L-seryl-[protein] + ATP = O-phospho-L-seryl-[protein] + ADP + H(+)</text>
        <dbReference type="Rhea" id="RHEA:17989"/>
        <dbReference type="Rhea" id="RHEA-COMP:9863"/>
        <dbReference type="Rhea" id="RHEA-COMP:11604"/>
        <dbReference type="ChEBI" id="CHEBI:15378"/>
        <dbReference type="ChEBI" id="CHEBI:29999"/>
        <dbReference type="ChEBI" id="CHEBI:30616"/>
        <dbReference type="ChEBI" id="CHEBI:83421"/>
        <dbReference type="ChEBI" id="CHEBI:456216"/>
        <dbReference type="EC" id="2.7.11.1"/>
    </reaction>
</comment>
<dbReference type="InterPro" id="IPR002048">
    <property type="entry name" value="EF_hand_dom"/>
</dbReference>
<evidence type="ECO:0000256" key="15">
    <source>
        <dbReference type="PIRSR" id="PIRSR630616-1"/>
    </source>
</evidence>
<feature type="domain" description="EF-hand" evidence="21">
    <location>
        <begin position="345"/>
        <end position="375"/>
    </location>
</feature>
<sequence>MGCGVITCCSKSKKSIARRIKSIYLEPEIFLGVRNVLNVDNYEILEILGSGGFSEVSLAKHIPTGQKRALKIIHKSPLTVQQLSSEFMVIEMKLLRTLDHPNILKCFEIFEDKENYFLVLEYCEGGNLFQKLGPNLKDETQIADIIYQVLSGIAYFHDKQIVHRDIKPENILIESSEIWNIKVADFGSACYLDKNKNAEGVFGSPFYLAPEVLLGYYDEKVDIWSLGIVLYVMVTGLAPYSGKNVEEVVNQIIDCPLKINAKTMPGQSLLLLDFARVLLEVNPGKRISAKNALQHPWIIKNAKSKTQTTGTMINICSRPLKSKLAQGVFMYIVACLLKSKDFCTLSNAFREIDTNGNGKIEPHELEDQLKKMHTEDEAKRKTIEFFKDFDYNNNKFIEFTEFVMACSDHQRLFSNELIGGAFEKFDENSDGLIDLNDIEKVIGPLNLNKDCNFEIKGRFEKKTTIDKKEFIDLVKILAE</sequence>
<evidence type="ECO:0000256" key="7">
    <source>
        <dbReference type="ARBA" id="ARBA00022737"/>
    </source>
</evidence>
<dbReference type="Gene3D" id="1.10.238.10">
    <property type="entry name" value="EF-hand"/>
    <property type="match status" value="2"/>
</dbReference>
<evidence type="ECO:0000313" key="23">
    <source>
        <dbReference type="Proteomes" id="UP000187209"/>
    </source>
</evidence>
<evidence type="ECO:0000256" key="5">
    <source>
        <dbReference type="ARBA" id="ARBA00022679"/>
    </source>
</evidence>
<evidence type="ECO:0000256" key="3">
    <source>
        <dbReference type="ARBA" id="ARBA00012513"/>
    </source>
</evidence>
<dbReference type="PROSITE" id="PS00107">
    <property type="entry name" value="PROTEIN_KINASE_ATP"/>
    <property type="match status" value="1"/>
</dbReference>
<dbReference type="Proteomes" id="UP000187209">
    <property type="component" value="Unassembled WGS sequence"/>
</dbReference>
<feature type="cross-link" description="Glycyl lysine isopeptide (Lys-Gly) (interchain with G-Cter in SUMO2)" evidence="17">
    <location>
        <position position="167"/>
    </location>
</feature>
<comment type="similarity">
    <text evidence="12">Belongs to the protein kinase superfamily. Ser/Thr protein kinase family. CDPK subfamily.</text>
</comment>
<evidence type="ECO:0000256" key="17">
    <source>
        <dbReference type="PIRSR" id="PIRSR630616-3"/>
    </source>
</evidence>
<dbReference type="SMART" id="SM00054">
    <property type="entry name" value="EFh"/>
    <property type="match status" value="3"/>
</dbReference>
<dbReference type="InterPro" id="IPR008271">
    <property type="entry name" value="Ser/Thr_kinase_AS"/>
</dbReference>
<keyword evidence="11 16" id="KW-0067">ATP-binding</keyword>
<dbReference type="SMART" id="SM00220">
    <property type="entry name" value="S_TKc"/>
    <property type="match status" value="1"/>
</dbReference>
<organism evidence="22 23">
    <name type="scientific">Stentor coeruleus</name>
    <dbReference type="NCBI Taxonomy" id="5963"/>
    <lineage>
        <taxon>Eukaryota</taxon>
        <taxon>Sar</taxon>
        <taxon>Alveolata</taxon>
        <taxon>Ciliophora</taxon>
        <taxon>Postciliodesmatophora</taxon>
        <taxon>Heterotrichea</taxon>
        <taxon>Heterotrichida</taxon>
        <taxon>Stentoridae</taxon>
        <taxon>Stentor</taxon>
    </lineage>
</organism>
<evidence type="ECO:0000256" key="12">
    <source>
        <dbReference type="ARBA" id="ARBA00024334"/>
    </source>
</evidence>
<dbReference type="GO" id="GO:0005509">
    <property type="term" value="F:calcium ion binding"/>
    <property type="evidence" value="ECO:0007669"/>
    <property type="project" value="InterPro"/>
</dbReference>
<evidence type="ECO:0000313" key="22">
    <source>
        <dbReference type="EMBL" id="OMJ85487.1"/>
    </source>
</evidence>
<dbReference type="SUPFAM" id="SSF56112">
    <property type="entry name" value="Protein kinase-like (PK-like)"/>
    <property type="match status" value="1"/>
</dbReference>
<evidence type="ECO:0000256" key="19">
    <source>
        <dbReference type="RuleBase" id="RU000304"/>
    </source>
</evidence>
<dbReference type="FunFam" id="1.10.510.10:FF:000571">
    <property type="entry name" value="Maternal embryonic leucine zipper kinase"/>
    <property type="match status" value="1"/>
</dbReference>
<dbReference type="AlphaFoldDB" id="A0A1R2C904"/>